<protein>
    <submittedName>
        <fullName evidence="2">Uncharacterized protein</fullName>
    </submittedName>
</protein>
<keyword evidence="3" id="KW-1185">Reference proteome</keyword>
<feature type="region of interest" description="Disordered" evidence="1">
    <location>
        <begin position="29"/>
        <end position="49"/>
    </location>
</feature>
<feature type="compositionally biased region" description="Polar residues" evidence="1">
    <location>
        <begin position="33"/>
        <end position="44"/>
    </location>
</feature>
<accession>A0A1I3Q103</accession>
<dbReference type="Proteomes" id="UP000199518">
    <property type="component" value="Unassembled WGS sequence"/>
</dbReference>
<gene>
    <name evidence="2" type="ORF">SAMN05421753_117107</name>
</gene>
<dbReference type="EMBL" id="FOQD01000017">
    <property type="protein sequence ID" value="SFJ27513.1"/>
    <property type="molecule type" value="Genomic_DNA"/>
</dbReference>
<reference evidence="3" key="1">
    <citation type="submission" date="2016-10" db="EMBL/GenBank/DDBJ databases">
        <authorList>
            <person name="Varghese N."/>
            <person name="Submissions S."/>
        </authorList>
    </citation>
    <scope>NUCLEOTIDE SEQUENCE [LARGE SCALE GENOMIC DNA]</scope>
    <source>
        <strain evidence="3">DSM 26348</strain>
    </source>
</reference>
<evidence type="ECO:0000313" key="2">
    <source>
        <dbReference type="EMBL" id="SFJ27513.1"/>
    </source>
</evidence>
<organism evidence="2 3">
    <name type="scientific">Planctomicrobium piriforme</name>
    <dbReference type="NCBI Taxonomy" id="1576369"/>
    <lineage>
        <taxon>Bacteria</taxon>
        <taxon>Pseudomonadati</taxon>
        <taxon>Planctomycetota</taxon>
        <taxon>Planctomycetia</taxon>
        <taxon>Planctomycetales</taxon>
        <taxon>Planctomycetaceae</taxon>
        <taxon>Planctomicrobium</taxon>
    </lineage>
</organism>
<evidence type="ECO:0000256" key="1">
    <source>
        <dbReference type="SAM" id="MobiDB-lite"/>
    </source>
</evidence>
<name>A0A1I3Q103_9PLAN</name>
<sequence length="255" mass="28696">MISVKNAFDTALVTFCIFVLSIPVSGCRRSVPPDSNTSSATPLQASEMKSDPEKNFWNWFQAHRDEYRSLNSKSAQEKERLLSEIHEHLREYHHGLAYEISEPLREGGNEFVVSADGDLEIFSHVRSLVAAAPQLPGWKVIAFRPAQGFTFVHKFDDVKLEASTLWFQPLVSKSNPGSLGLMMGVPDLKDEQKDAVVNSLWIVVETGIGEERCAERIKYVDATKLPDNPDASGFLPLAELPDYLRWFEGKTQKKE</sequence>
<evidence type="ECO:0000313" key="3">
    <source>
        <dbReference type="Proteomes" id="UP000199518"/>
    </source>
</evidence>
<dbReference type="AlphaFoldDB" id="A0A1I3Q103"/>
<dbReference type="STRING" id="1576369.SAMN05421753_117107"/>
<proteinExistence type="predicted"/>